<dbReference type="Pfam" id="PF13602">
    <property type="entry name" value="ADH_zinc_N_2"/>
    <property type="match status" value="1"/>
</dbReference>
<organism evidence="1 2">
    <name type="scientific">Novosphingobium malaysiense</name>
    <dbReference type="NCBI Taxonomy" id="1348853"/>
    <lineage>
        <taxon>Bacteria</taxon>
        <taxon>Pseudomonadati</taxon>
        <taxon>Pseudomonadota</taxon>
        <taxon>Alphaproteobacteria</taxon>
        <taxon>Sphingomonadales</taxon>
        <taxon>Sphingomonadaceae</taxon>
        <taxon>Novosphingobium</taxon>
    </lineage>
</organism>
<reference evidence="1 2" key="1">
    <citation type="submission" date="2014-10" db="EMBL/GenBank/DDBJ databases">
        <title>Genome sequence of Novosphingobium malaysiense MUSC 273(T).</title>
        <authorList>
            <person name="Lee L.-H."/>
        </authorList>
    </citation>
    <scope>NUCLEOTIDE SEQUENCE [LARGE SCALE GENOMIC DNA]</scope>
    <source>
        <strain evidence="1 2">MUSC 273</strain>
    </source>
</reference>
<dbReference type="EMBL" id="JTDI01000009">
    <property type="protein sequence ID" value="KHK89102.1"/>
    <property type="molecule type" value="Genomic_DNA"/>
</dbReference>
<keyword evidence="2" id="KW-1185">Reference proteome</keyword>
<name>A0A0B1ZIH6_9SPHN</name>
<sequence length="64" mass="6836">MPAEPQFHAVVPDAKDLGRVLAAIAAKRLNIPVDRRLPLEQAGEAQALADVGQRRGKTILLTAP</sequence>
<evidence type="ECO:0000313" key="1">
    <source>
        <dbReference type="EMBL" id="KHK89102.1"/>
    </source>
</evidence>
<protein>
    <recommendedName>
        <fullName evidence="3">Alcohol dehydrogenase</fullName>
    </recommendedName>
</protein>
<dbReference type="AlphaFoldDB" id="A0A0B1ZIH6"/>
<dbReference type="Gene3D" id="3.90.180.10">
    <property type="entry name" value="Medium-chain alcohol dehydrogenases, catalytic domain"/>
    <property type="match status" value="1"/>
</dbReference>
<gene>
    <name evidence="1" type="ORF">LK12_22505</name>
</gene>
<dbReference type="Gene3D" id="3.40.50.720">
    <property type="entry name" value="NAD(P)-binding Rossmann-like Domain"/>
    <property type="match status" value="1"/>
</dbReference>
<comment type="caution">
    <text evidence="1">The sequence shown here is derived from an EMBL/GenBank/DDBJ whole genome shotgun (WGS) entry which is preliminary data.</text>
</comment>
<proteinExistence type="predicted"/>
<evidence type="ECO:0000313" key="2">
    <source>
        <dbReference type="Proteomes" id="UP000031057"/>
    </source>
</evidence>
<accession>A0A0B1ZIH6</accession>
<dbReference type="Proteomes" id="UP000031057">
    <property type="component" value="Unassembled WGS sequence"/>
</dbReference>
<evidence type="ECO:0008006" key="3">
    <source>
        <dbReference type="Google" id="ProtNLM"/>
    </source>
</evidence>